<dbReference type="PROSITE" id="PS51194">
    <property type="entry name" value="HELICASE_CTER"/>
    <property type="match status" value="1"/>
</dbReference>
<dbReference type="GO" id="GO:0016887">
    <property type="term" value="F:ATP hydrolysis activity"/>
    <property type="evidence" value="ECO:0007669"/>
    <property type="project" value="RHEA"/>
</dbReference>
<dbReference type="SUPFAM" id="SSF52540">
    <property type="entry name" value="P-loop containing nucleoside triphosphate hydrolases"/>
    <property type="match status" value="2"/>
</dbReference>
<sequence>MERLPDHKVYNPIRDHIAINFVRKGNEDEIKAFISNNLNEQNFNPECSRVLIFVQTRNQAEEATEQLKEELKIAKRPYAEQISFYHAGLDSIEREERYEAYKNGEIVILLATKAFGMGMDIPNIHYIYHLSPSSTFEDFLQEVGRAGRNKSYLNQAGFSDNHPIQAYCLHTTDSFKKIKDKEHKYQITWEKIKATRKAIFDYVQRFRELKVEKEKAFPLPLDIQDKDGEEVSRVALHWLEKLCRIRLGLYTPTYLPLQLSTTNVHIPSTEKEEIAKKLNVLYNFLGEKKHTTECFQNKLMIQQYELSKVMNVKSNEVFSYLYKAQKYGICTLLRDAILEPTKRRKKEVESEIFFNKQSDLDFLSSRSPSFLCLEKVFEFAYQLLNASKPEDRIVLDNNYLETEIQNILSSISDSDFYWLDNKELGAEKYTKEVNKEKKDIQSRFKFAFKMVHNCPNYSFKSVMNTDEEEKAGAQQLIYNANKDNKLGLSYLNEFRKDLVKLIHYVSNEYYSKESFRFNIVGLSNHLGFDQQGEEYFGQLVFFAKAFGYLKGGGSLVPMGIELFIDELSEINENEKDALDAKCFEEFQESNQMKELRLLALECLSLIDDRRYDAFIKAYFECANVSELIHLLEEYLGEDHENLKAFRQEALQKAEEKLSDQQVLVYQAPLSDNLQVIAGPGSGKTHTLTLRVARLIQKDKIDPKNILILAYNRAVVAELKERLGKLFKELGYGKLIHRLKVFTFHGFCKFALKEQLKTDHLEEWVPTFLKLAQDKPGLVAQALGGINYVFVDEFQDITTERLELLKVVANAKSVRICVIGDPNQSIYGYQRFNEGGQMDSLPYYKDFAKVYVPKEYYLSNNYRSYPRIVEQSEKFLACNDSRYKMPEMKAVLKADSSESYTEKIDCSNGKDYIKWDERTLSLMQEQVGGKDKYQSIALMFRSNEEVFRAYNELVKALQKSDLPLPKISIQGNNSSPKSSRAFYEFFKIIKQQQEKRLDPNYVVKLEAYKELLIEKYKHWDEDSFHLFHALVLEFDHQKEENASYQDLYDFIAELADKEDGQLTKIFNKHIKKTSGQAESQEIILTTIHKVKGVEYDAVIIPPSFAPLPYGIQEELTEEVTKDFIEEERRLYYVAFTRAKRMLITYSWKREKALKEGVEFKGVNNESLGIPIDGSLDNLHISWNAKSGNYGGLKSKDYIKNNVKLKSEASIELRYGNYGLEAYVKVEGKRVGKLSTAKVKELERKVSKKTKEITNMMVTSIAVYTREESLRYDEKHETNHTDKWENGVNEVYLVNVSGFGKEK</sequence>
<keyword evidence="4 10" id="KW-0067">ATP-binding</keyword>
<dbReference type="PROSITE" id="PS51198">
    <property type="entry name" value="UVRD_HELICASE_ATP_BIND"/>
    <property type="match status" value="1"/>
</dbReference>
<feature type="domain" description="UvrD-like helicase ATP-binding" evidence="12">
    <location>
        <begin position="656"/>
        <end position="1003"/>
    </location>
</feature>
<keyword evidence="14" id="KW-1185">Reference proteome</keyword>
<evidence type="ECO:0000256" key="8">
    <source>
        <dbReference type="ARBA" id="ARBA00034923"/>
    </source>
</evidence>
<evidence type="ECO:0000256" key="3">
    <source>
        <dbReference type="ARBA" id="ARBA00022806"/>
    </source>
</evidence>
<evidence type="ECO:0000256" key="9">
    <source>
        <dbReference type="ARBA" id="ARBA00048988"/>
    </source>
</evidence>
<reference evidence="13 14" key="1">
    <citation type="submission" date="2018-03" db="EMBL/GenBank/DDBJ databases">
        <title>Genomic Encyclopedia of Archaeal and Bacterial Type Strains, Phase II (KMG-II): from individual species to whole genera.</title>
        <authorList>
            <person name="Goeker M."/>
        </authorList>
    </citation>
    <scope>NUCLEOTIDE SEQUENCE [LARGE SCALE GENOMIC DNA]</scope>
    <source>
        <strain evidence="13 14">DSM 28229</strain>
    </source>
</reference>
<comment type="catalytic activity">
    <reaction evidence="6">
        <text>Couples ATP hydrolysis with the unwinding of duplex DNA by translocating in the 3'-5' direction.</text>
        <dbReference type="EC" id="5.6.2.4"/>
    </reaction>
</comment>
<dbReference type="GO" id="GO:0005524">
    <property type="term" value="F:ATP binding"/>
    <property type="evidence" value="ECO:0007669"/>
    <property type="project" value="UniProtKB-UniRule"/>
</dbReference>
<dbReference type="Proteomes" id="UP000245535">
    <property type="component" value="Unassembled WGS sequence"/>
</dbReference>
<feature type="domain" description="Helicase C-terminal" evidence="11">
    <location>
        <begin position="39"/>
        <end position="210"/>
    </location>
</feature>
<keyword evidence="5" id="KW-0413">Isomerase</keyword>
<evidence type="ECO:0000256" key="4">
    <source>
        <dbReference type="ARBA" id="ARBA00022840"/>
    </source>
</evidence>
<dbReference type="OrthoDB" id="9763310at2"/>
<dbReference type="PANTHER" id="PTHR11070">
    <property type="entry name" value="UVRD / RECB / PCRA DNA HELICASE FAMILY MEMBER"/>
    <property type="match status" value="1"/>
</dbReference>
<dbReference type="EC" id="5.6.2.4" evidence="7"/>
<dbReference type="SMART" id="SM00490">
    <property type="entry name" value="HELICc"/>
    <property type="match status" value="1"/>
</dbReference>
<dbReference type="GO" id="GO:0003677">
    <property type="term" value="F:DNA binding"/>
    <property type="evidence" value="ECO:0007669"/>
    <property type="project" value="InterPro"/>
</dbReference>
<dbReference type="InterPro" id="IPR001650">
    <property type="entry name" value="Helicase_C-like"/>
</dbReference>
<dbReference type="PANTHER" id="PTHR11070:SF2">
    <property type="entry name" value="ATP-DEPENDENT DNA HELICASE SRS2"/>
    <property type="match status" value="1"/>
</dbReference>
<dbReference type="Gene3D" id="3.40.50.300">
    <property type="entry name" value="P-loop containing nucleotide triphosphate hydrolases"/>
    <property type="match status" value="4"/>
</dbReference>
<evidence type="ECO:0000256" key="6">
    <source>
        <dbReference type="ARBA" id="ARBA00034617"/>
    </source>
</evidence>
<dbReference type="InterPro" id="IPR014016">
    <property type="entry name" value="UvrD-like_ATP-bd"/>
</dbReference>
<keyword evidence="3 10" id="KW-0347">Helicase</keyword>
<evidence type="ECO:0000259" key="11">
    <source>
        <dbReference type="PROSITE" id="PS51194"/>
    </source>
</evidence>
<dbReference type="Pfam" id="PF00580">
    <property type="entry name" value="UvrD-helicase"/>
    <property type="match status" value="2"/>
</dbReference>
<evidence type="ECO:0000259" key="12">
    <source>
        <dbReference type="PROSITE" id="PS51198"/>
    </source>
</evidence>
<dbReference type="InterPro" id="IPR014017">
    <property type="entry name" value="DNA_helicase_UvrD-like_C"/>
</dbReference>
<evidence type="ECO:0000256" key="2">
    <source>
        <dbReference type="ARBA" id="ARBA00022801"/>
    </source>
</evidence>
<comment type="catalytic activity">
    <reaction evidence="9">
        <text>ATP + H2O = ADP + phosphate + H(+)</text>
        <dbReference type="Rhea" id="RHEA:13065"/>
        <dbReference type="ChEBI" id="CHEBI:15377"/>
        <dbReference type="ChEBI" id="CHEBI:15378"/>
        <dbReference type="ChEBI" id="CHEBI:30616"/>
        <dbReference type="ChEBI" id="CHEBI:43474"/>
        <dbReference type="ChEBI" id="CHEBI:456216"/>
        <dbReference type="EC" id="5.6.2.4"/>
    </reaction>
</comment>
<keyword evidence="2 10" id="KW-0378">Hydrolase</keyword>
<evidence type="ECO:0000256" key="7">
    <source>
        <dbReference type="ARBA" id="ARBA00034808"/>
    </source>
</evidence>
<dbReference type="CDD" id="cd17932">
    <property type="entry name" value="DEXQc_UvrD"/>
    <property type="match status" value="1"/>
</dbReference>
<proteinExistence type="predicted"/>
<dbReference type="InterPro" id="IPR027417">
    <property type="entry name" value="P-loop_NTPase"/>
</dbReference>
<name>A0A315ZA80_SEDFL</name>
<evidence type="ECO:0000313" key="14">
    <source>
        <dbReference type="Proteomes" id="UP000245535"/>
    </source>
</evidence>
<keyword evidence="1 10" id="KW-0547">Nucleotide-binding</keyword>
<accession>A0A315ZA80</accession>
<dbReference type="EMBL" id="QGDO01000003">
    <property type="protein sequence ID" value="PWJ42240.1"/>
    <property type="molecule type" value="Genomic_DNA"/>
</dbReference>
<protein>
    <recommendedName>
        <fullName evidence="7">DNA 3'-5' helicase</fullName>
        <ecNumber evidence="7">5.6.2.4</ecNumber>
    </recommendedName>
    <alternativeName>
        <fullName evidence="8">DNA 3'-5' helicase II</fullName>
    </alternativeName>
</protein>
<organism evidence="13 14">
    <name type="scientific">Sediminitomix flava</name>
    <dbReference type="NCBI Taxonomy" id="379075"/>
    <lineage>
        <taxon>Bacteria</taxon>
        <taxon>Pseudomonadati</taxon>
        <taxon>Bacteroidota</taxon>
        <taxon>Cytophagia</taxon>
        <taxon>Cytophagales</taxon>
        <taxon>Flammeovirgaceae</taxon>
        <taxon>Sediminitomix</taxon>
    </lineage>
</organism>
<gene>
    <name evidence="13" type="ORF">BC781_103492</name>
</gene>
<evidence type="ECO:0000256" key="1">
    <source>
        <dbReference type="ARBA" id="ARBA00022741"/>
    </source>
</evidence>
<dbReference type="Pfam" id="PF13361">
    <property type="entry name" value="UvrD_C"/>
    <property type="match status" value="2"/>
</dbReference>
<evidence type="ECO:0000256" key="5">
    <source>
        <dbReference type="ARBA" id="ARBA00023235"/>
    </source>
</evidence>
<dbReference type="RefSeq" id="WP_109619020.1">
    <property type="nucleotide sequence ID" value="NZ_QGDO01000003.1"/>
</dbReference>
<dbReference type="Pfam" id="PF00271">
    <property type="entry name" value="Helicase_C"/>
    <property type="match status" value="1"/>
</dbReference>
<feature type="binding site" evidence="10">
    <location>
        <begin position="677"/>
        <end position="684"/>
    </location>
    <ligand>
        <name>ATP</name>
        <dbReference type="ChEBI" id="CHEBI:30616"/>
    </ligand>
</feature>
<evidence type="ECO:0000313" key="13">
    <source>
        <dbReference type="EMBL" id="PWJ42240.1"/>
    </source>
</evidence>
<dbReference type="GO" id="GO:0043138">
    <property type="term" value="F:3'-5' DNA helicase activity"/>
    <property type="evidence" value="ECO:0007669"/>
    <property type="project" value="UniProtKB-EC"/>
</dbReference>
<dbReference type="InterPro" id="IPR000212">
    <property type="entry name" value="DNA_helicase_UvrD/REP"/>
</dbReference>
<evidence type="ECO:0000256" key="10">
    <source>
        <dbReference type="PROSITE-ProRule" id="PRU00560"/>
    </source>
</evidence>
<comment type="caution">
    <text evidence="13">The sequence shown here is derived from an EMBL/GenBank/DDBJ whole genome shotgun (WGS) entry which is preliminary data.</text>
</comment>